<dbReference type="Pfam" id="PF01292">
    <property type="entry name" value="Ni_hydr_CYTB"/>
    <property type="match status" value="1"/>
</dbReference>
<dbReference type="STRING" id="314285.KT71_16796"/>
<dbReference type="GO" id="GO:0005886">
    <property type="term" value="C:plasma membrane"/>
    <property type="evidence" value="ECO:0007669"/>
    <property type="project" value="UniProtKB-SubCell"/>
</dbReference>
<dbReference type="InterPro" id="IPR011577">
    <property type="entry name" value="Cyt_b561_bac/Ni-Hgenase"/>
</dbReference>
<feature type="transmembrane region" description="Helical" evidence="6">
    <location>
        <begin position="22"/>
        <end position="40"/>
    </location>
</feature>
<reference evidence="8 9" key="1">
    <citation type="journal article" date="2007" name="Proc. Natl. Acad. Sci. U.S.A.">
        <title>Characterization of a marine gammaproteobacterium capable of aerobic anoxygenic photosynthesis.</title>
        <authorList>
            <person name="Fuchs B.M."/>
            <person name="Spring S."/>
            <person name="Teeling H."/>
            <person name="Quast C."/>
            <person name="Wulf J."/>
            <person name="Schattenhofer M."/>
            <person name="Yan S."/>
            <person name="Ferriera S."/>
            <person name="Johnson J."/>
            <person name="Glockner F.O."/>
            <person name="Amann R."/>
        </authorList>
    </citation>
    <scope>NUCLEOTIDE SEQUENCE [LARGE SCALE GENOMIC DNA]</scope>
    <source>
        <strain evidence="8">KT71</strain>
    </source>
</reference>
<name>A4A3S4_9GAMM</name>
<dbReference type="RefSeq" id="WP_023659485.1">
    <property type="nucleotide sequence ID" value="NZ_CM002299.1"/>
</dbReference>
<dbReference type="AlphaFoldDB" id="A4A3S4"/>
<evidence type="ECO:0000256" key="4">
    <source>
        <dbReference type="ARBA" id="ARBA00022989"/>
    </source>
</evidence>
<keyword evidence="9" id="KW-1185">Reference proteome</keyword>
<evidence type="ECO:0000256" key="1">
    <source>
        <dbReference type="ARBA" id="ARBA00004651"/>
    </source>
</evidence>
<organism evidence="8 9">
    <name type="scientific">Congregibacter litoralis KT71</name>
    <dbReference type="NCBI Taxonomy" id="314285"/>
    <lineage>
        <taxon>Bacteria</taxon>
        <taxon>Pseudomonadati</taxon>
        <taxon>Pseudomonadota</taxon>
        <taxon>Gammaproteobacteria</taxon>
        <taxon>Cellvibrionales</taxon>
        <taxon>Halieaceae</taxon>
        <taxon>Congregibacter</taxon>
    </lineage>
</organism>
<feature type="transmembrane region" description="Helical" evidence="6">
    <location>
        <begin position="52"/>
        <end position="70"/>
    </location>
</feature>
<evidence type="ECO:0000256" key="3">
    <source>
        <dbReference type="ARBA" id="ARBA00022692"/>
    </source>
</evidence>
<evidence type="ECO:0000313" key="9">
    <source>
        <dbReference type="Proteomes" id="UP000019205"/>
    </source>
</evidence>
<dbReference type="GO" id="GO:0020037">
    <property type="term" value="F:heme binding"/>
    <property type="evidence" value="ECO:0007669"/>
    <property type="project" value="TreeGrafter"/>
</dbReference>
<keyword evidence="4 6" id="KW-1133">Transmembrane helix</keyword>
<reference evidence="8 9" key="2">
    <citation type="journal article" date="2009" name="PLoS ONE">
        <title>The photosynthetic apparatus and its regulation in the aerobic gammaproteobacterium Congregibacter litoralis gen. nov., sp. nov.</title>
        <authorList>
            <person name="Spring S."/>
            <person name="Lunsdorf H."/>
            <person name="Fuchs B.M."/>
            <person name="Tindall B.J."/>
        </authorList>
    </citation>
    <scope>NUCLEOTIDE SEQUENCE [LARGE SCALE GENOMIC DNA]</scope>
    <source>
        <strain evidence="8">KT71</strain>
    </source>
</reference>
<dbReference type="SUPFAM" id="SSF81342">
    <property type="entry name" value="Transmembrane di-heme cytochromes"/>
    <property type="match status" value="1"/>
</dbReference>
<feature type="transmembrane region" description="Helical" evidence="6">
    <location>
        <begin position="154"/>
        <end position="173"/>
    </location>
</feature>
<protein>
    <submittedName>
        <fullName evidence="8">Cytochrome b</fullName>
    </submittedName>
</protein>
<feature type="domain" description="Cytochrome b561 bacterial/Ni-hydrogenase" evidence="7">
    <location>
        <begin position="20"/>
        <end position="187"/>
    </location>
</feature>
<evidence type="ECO:0000256" key="2">
    <source>
        <dbReference type="ARBA" id="ARBA00022475"/>
    </source>
</evidence>
<evidence type="ECO:0000256" key="6">
    <source>
        <dbReference type="SAM" id="Phobius"/>
    </source>
</evidence>
<dbReference type="eggNOG" id="COG3658">
    <property type="taxonomic scope" value="Bacteria"/>
</dbReference>
<evidence type="ECO:0000259" key="7">
    <source>
        <dbReference type="Pfam" id="PF01292"/>
    </source>
</evidence>
<dbReference type="InterPro" id="IPR016174">
    <property type="entry name" value="Di-haem_cyt_TM"/>
</dbReference>
<dbReference type="GO" id="GO:0022904">
    <property type="term" value="P:respiratory electron transport chain"/>
    <property type="evidence" value="ECO:0007669"/>
    <property type="project" value="InterPro"/>
</dbReference>
<comment type="caution">
    <text evidence="8">The sequence shown here is derived from an EMBL/GenBank/DDBJ whole genome shotgun (WGS) entry which is preliminary data.</text>
</comment>
<dbReference type="InterPro" id="IPR051542">
    <property type="entry name" value="Hydrogenase_cytochrome"/>
</dbReference>
<sequence>MPSIRTQDPASAEPPDHVLWDLPVRLIHWLIALLLPASWWTAEEGYQEVHQWLGLTLLVAVVTRLCWGLVGSPQSRFRDFVRGPSTVLAYFRGEPSPTPGHNPAGGWSAMVLWLLLLAQALTGTVNSDDVLYTGPFYYVFDSGVSDFLASYHETIFNVLLGFIALHVLSVIYHERLRKERLLKPMVLGKTEGRTGTGPAQPAYKALVIAILLGGMLFALLELAPAPPVSEYYW</sequence>
<dbReference type="EMBL" id="AAOA02000001">
    <property type="protein sequence ID" value="EAQ99347.2"/>
    <property type="molecule type" value="Genomic_DNA"/>
</dbReference>
<gene>
    <name evidence="8" type="ORF">KT71_16796</name>
</gene>
<dbReference type="Proteomes" id="UP000019205">
    <property type="component" value="Chromosome"/>
</dbReference>
<keyword evidence="5 6" id="KW-0472">Membrane</keyword>
<keyword evidence="2" id="KW-1003">Cell membrane</keyword>
<dbReference type="PANTHER" id="PTHR30485:SF2">
    <property type="entry name" value="BLL0597 PROTEIN"/>
    <property type="match status" value="1"/>
</dbReference>
<dbReference type="PANTHER" id="PTHR30485">
    <property type="entry name" value="NI/FE-HYDROGENASE 1 B-TYPE CYTOCHROME SUBUNIT"/>
    <property type="match status" value="1"/>
</dbReference>
<keyword evidence="3 6" id="KW-0812">Transmembrane</keyword>
<dbReference type="HOGENOM" id="CLU_078451_0_0_6"/>
<dbReference type="Gene3D" id="1.20.950.20">
    <property type="entry name" value="Transmembrane di-heme cytochromes, Chain C"/>
    <property type="match status" value="1"/>
</dbReference>
<comment type="subcellular location">
    <subcellularLocation>
        <location evidence="1">Cell membrane</location>
        <topology evidence="1">Multi-pass membrane protein</topology>
    </subcellularLocation>
</comment>
<evidence type="ECO:0000256" key="5">
    <source>
        <dbReference type="ARBA" id="ARBA00023136"/>
    </source>
</evidence>
<feature type="transmembrane region" description="Helical" evidence="6">
    <location>
        <begin position="202"/>
        <end position="223"/>
    </location>
</feature>
<dbReference type="GO" id="GO:0009055">
    <property type="term" value="F:electron transfer activity"/>
    <property type="evidence" value="ECO:0007669"/>
    <property type="project" value="InterPro"/>
</dbReference>
<accession>A4A3S4</accession>
<proteinExistence type="predicted"/>
<evidence type="ECO:0000313" key="8">
    <source>
        <dbReference type="EMBL" id="EAQ99347.2"/>
    </source>
</evidence>